<keyword evidence="5 9" id="KW-0067">ATP-binding</keyword>
<keyword evidence="3 9" id="KW-0436">Ligase</keyword>
<feature type="region of interest" description="Disordered" evidence="10">
    <location>
        <begin position="1"/>
        <end position="48"/>
    </location>
</feature>
<evidence type="ECO:0000256" key="7">
    <source>
        <dbReference type="ARBA" id="ARBA00023146"/>
    </source>
</evidence>
<proteinExistence type="inferred from homology"/>
<evidence type="ECO:0000313" key="14">
    <source>
        <dbReference type="EMBL" id="TFJ84763.1"/>
    </source>
</evidence>
<dbReference type="Pfam" id="PF03950">
    <property type="entry name" value="tRNA-synt_1c_C"/>
    <property type="match status" value="1"/>
</dbReference>
<evidence type="ECO:0000256" key="4">
    <source>
        <dbReference type="ARBA" id="ARBA00022741"/>
    </source>
</evidence>
<reference evidence="14 15" key="1">
    <citation type="submission" date="2019-01" db="EMBL/GenBank/DDBJ databases">
        <title>Nuclear Genome Assembly of the Microalgal Biofuel strain Nannochloropsis salina CCMP1776.</title>
        <authorList>
            <person name="Hovde B."/>
        </authorList>
    </citation>
    <scope>NUCLEOTIDE SEQUENCE [LARGE SCALE GENOMIC DNA]</scope>
    <source>
        <strain evidence="14 15">CCMP1776</strain>
    </source>
</reference>
<evidence type="ECO:0000256" key="6">
    <source>
        <dbReference type="ARBA" id="ARBA00022917"/>
    </source>
</evidence>
<keyword evidence="15" id="KW-1185">Reference proteome</keyword>
<dbReference type="InterPro" id="IPR020059">
    <property type="entry name" value="Glu/Gln-tRNA-synth_Ib_codon-bd"/>
</dbReference>
<dbReference type="Gene3D" id="3.40.50.620">
    <property type="entry name" value="HUPs"/>
    <property type="match status" value="1"/>
</dbReference>
<dbReference type="InterPro" id="IPR020058">
    <property type="entry name" value="Glu/Gln-tRNA-synth_Ib_cat-dom"/>
</dbReference>
<keyword evidence="4 9" id="KW-0547">Nucleotide-binding</keyword>
<gene>
    <name evidence="14" type="ORF">NSK_003795</name>
</gene>
<sequence length="661" mass="75444">MAEEVGAGGGGEDSLAARELESAKNSPALEEEHRQVTKGKVRTRFPPEPNGYLHIGHAKSMHMNFHLAFEKLGVPEDMRETVFRYDDTNPAAESQEYIDSLREDVEWLGWTPAQTTFTSEYFDQLYDLAVRLIRADKAYVCHQTGEQISKSRSIAKEKAVNPHFEGDPNSPWRDRPVEESLRLFEDMRLGKFKENEATLRMKMDMGSPNFNMYDQVAYRIKFIPHPHAGDKWVVYPTYDFTHCIIDSLEHIDYSICTLEFETRRESYYWVLEALDLYRPKVYEFSRLNITYTVLSKRKLLKLVKAKWVAGWDDPRMPTIKGLRRRGYTADILNAFCKDIGVTRNENIIQYERLQHWARTILNETAKRAMGVQDPILVTISNLEEPVKVESPDFPFAPERGSHSIVLTPKIYIDASDFREDDSKDYFGLAPGKSAILKYAFPVCVNEVLYNDTGHVVELKVTADKDGSSPKPKGAITWVSAVPGNVVSAEFRLYNHLFTVECPGDDTWEAELNPLSLEVKAQGLIDTSVLTVNGQLPSVFTTFQLERVGYFTVDPETTSAKLVLNRVVTLKESSVKKDVSTGADGKGRSRKEEQARQLLDKEARKNLDPKDMFQAETDKYSAFDEDGIPTKDAEGILLSKSLVKKLKKEWEKQKRLFDSNRK</sequence>
<evidence type="ECO:0000256" key="8">
    <source>
        <dbReference type="ARBA" id="ARBA00048270"/>
    </source>
</evidence>
<feature type="domain" description="tRNA synthetases class I (E and Q) anti-codon binding" evidence="13">
    <location>
        <begin position="475"/>
        <end position="553"/>
    </location>
</feature>
<evidence type="ECO:0000259" key="13">
    <source>
        <dbReference type="Pfam" id="PF20974"/>
    </source>
</evidence>
<dbReference type="GO" id="GO:0005524">
    <property type="term" value="F:ATP binding"/>
    <property type="evidence" value="ECO:0007669"/>
    <property type="project" value="UniProtKB-KW"/>
</dbReference>
<comment type="catalytic activity">
    <reaction evidence="8">
        <text>tRNA(Gln) + L-glutamine + ATP = L-glutaminyl-tRNA(Gln) + AMP + diphosphate</text>
        <dbReference type="Rhea" id="RHEA:20121"/>
        <dbReference type="Rhea" id="RHEA-COMP:9662"/>
        <dbReference type="Rhea" id="RHEA-COMP:9681"/>
        <dbReference type="ChEBI" id="CHEBI:30616"/>
        <dbReference type="ChEBI" id="CHEBI:33019"/>
        <dbReference type="ChEBI" id="CHEBI:58359"/>
        <dbReference type="ChEBI" id="CHEBI:78442"/>
        <dbReference type="ChEBI" id="CHEBI:78521"/>
        <dbReference type="ChEBI" id="CHEBI:456215"/>
        <dbReference type="EC" id="6.1.1.18"/>
    </reaction>
</comment>
<dbReference type="PANTHER" id="PTHR43097:SF4">
    <property type="entry name" value="GLUTAMINE--TRNA LIGASE"/>
    <property type="match status" value="1"/>
</dbReference>
<dbReference type="OrthoDB" id="10250478at2759"/>
<dbReference type="InterPro" id="IPR004514">
    <property type="entry name" value="Gln-tRNA-synth"/>
</dbReference>
<name>A0A4D9D408_9STRA</name>
<evidence type="ECO:0000259" key="12">
    <source>
        <dbReference type="Pfam" id="PF03950"/>
    </source>
</evidence>
<dbReference type="SUPFAM" id="SSF52374">
    <property type="entry name" value="Nucleotidylyl transferase"/>
    <property type="match status" value="1"/>
</dbReference>
<keyword evidence="6 9" id="KW-0648">Protein biosynthesis</keyword>
<dbReference type="InterPro" id="IPR049437">
    <property type="entry name" value="tRNA-synt_1c_C2"/>
</dbReference>
<accession>A0A4D9D408</accession>
<evidence type="ECO:0000256" key="2">
    <source>
        <dbReference type="ARBA" id="ARBA00012836"/>
    </source>
</evidence>
<evidence type="ECO:0000256" key="10">
    <source>
        <dbReference type="SAM" id="MobiDB-lite"/>
    </source>
</evidence>
<keyword evidence="7 9" id="KW-0030">Aminoacyl-tRNA synthetase</keyword>
<dbReference type="Proteomes" id="UP000355283">
    <property type="component" value="Unassembled WGS sequence"/>
</dbReference>
<feature type="region of interest" description="Disordered" evidence="10">
    <location>
        <begin position="577"/>
        <end position="610"/>
    </location>
</feature>
<dbReference type="Pfam" id="PF00749">
    <property type="entry name" value="tRNA-synt_1c"/>
    <property type="match status" value="1"/>
</dbReference>
<dbReference type="Pfam" id="PF20974">
    <property type="entry name" value="tRNA-synt_1c_C2"/>
    <property type="match status" value="1"/>
</dbReference>
<dbReference type="InterPro" id="IPR050132">
    <property type="entry name" value="Gln/Glu-tRNA_Ligase"/>
</dbReference>
<dbReference type="GO" id="GO:0005829">
    <property type="term" value="C:cytosol"/>
    <property type="evidence" value="ECO:0007669"/>
    <property type="project" value="TreeGrafter"/>
</dbReference>
<organism evidence="14 15">
    <name type="scientific">Nannochloropsis salina CCMP1776</name>
    <dbReference type="NCBI Taxonomy" id="1027361"/>
    <lineage>
        <taxon>Eukaryota</taxon>
        <taxon>Sar</taxon>
        <taxon>Stramenopiles</taxon>
        <taxon>Ochrophyta</taxon>
        <taxon>Eustigmatophyceae</taxon>
        <taxon>Eustigmatales</taxon>
        <taxon>Monodopsidaceae</taxon>
        <taxon>Microchloropsis</taxon>
        <taxon>Microchloropsis salina</taxon>
    </lineage>
</organism>
<dbReference type="InterPro" id="IPR020056">
    <property type="entry name" value="Rbsml_bL25/Gln-tRNA_synth_N"/>
</dbReference>
<dbReference type="Gene3D" id="2.40.240.10">
    <property type="entry name" value="Ribosomal Protein L25, Chain P"/>
    <property type="match status" value="2"/>
</dbReference>
<dbReference type="AlphaFoldDB" id="A0A4D9D408"/>
<dbReference type="SUPFAM" id="SSF50715">
    <property type="entry name" value="Ribosomal protein L25-like"/>
    <property type="match status" value="1"/>
</dbReference>
<evidence type="ECO:0000256" key="1">
    <source>
        <dbReference type="ARBA" id="ARBA00005594"/>
    </source>
</evidence>
<dbReference type="InterPro" id="IPR014729">
    <property type="entry name" value="Rossmann-like_a/b/a_fold"/>
</dbReference>
<feature type="domain" description="Glutamyl/glutaminyl-tRNA synthetase class Ib catalytic" evidence="11">
    <location>
        <begin position="40"/>
        <end position="361"/>
    </location>
</feature>
<dbReference type="InterPro" id="IPR001412">
    <property type="entry name" value="aa-tRNA-synth_I_CS"/>
</dbReference>
<evidence type="ECO:0000256" key="5">
    <source>
        <dbReference type="ARBA" id="ARBA00022840"/>
    </source>
</evidence>
<dbReference type="FunFam" id="3.40.50.620:FF:000037">
    <property type="entry name" value="Glutamine--tRNA ligase cytoplasmic"/>
    <property type="match status" value="1"/>
</dbReference>
<evidence type="ECO:0000256" key="9">
    <source>
        <dbReference type="RuleBase" id="RU363037"/>
    </source>
</evidence>
<dbReference type="PROSITE" id="PS00178">
    <property type="entry name" value="AA_TRNA_LIGASE_I"/>
    <property type="match status" value="1"/>
</dbReference>
<protein>
    <recommendedName>
        <fullName evidence="2">glutamine--tRNA ligase</fullName>
        <ecNumber evidence="2">6.1.1.18</ecNumber>
    </recommendedName>
</protein>
<evidence type="ECO:0000259" key="11">
    <source>
        <dbReference type="Pfam" id="PF00749"/>
    </source>
</evidence>
<dbReference type="GO" id="GO:0006425">
    <property type="term" value="P:glutaminyl-tRNA aminoacylation"/>
    <property type="evidence" value="ECO:0007669"/>
    <property type="project" value="InterPro"/>
</dbReference>
<dbReference type="NCBIfam" id="TIGR00440">
    <property type="entry name" value="glnS"/>
    <property type="match status" value="1"/>
</dbReference>
<comment type="caution">
    <text evidence="14">The sequence shown here is derived from an EMBL/GenBank/DDBJ whole genome shotgun (WGS) entry which is preliminary data.</text>
</comment>
<feature type="domain" description="Glutamyl/glutaminyl-tRNA synthetase class Ib anti-codon binding" evidence="12">
    <location>
        <begin position="365"/>
        <end position="462"/>
    </location>
</feature>
<comment type="similarity">
    <text evidence="1 9">Belongs to the class-I aminoacyl-tRNA synthetase family.</text>
</comment>
<dbReference type="PANTHER" id="PTHR43097">
    <property type="entry name" value="GLUTAMINE-TRNA LIGASE"/>
    <property type="match status" value="1"/>
</dbReference>
<evidence type="ECO:0000256" key="3">
    <source>
        <dbReference type="ARBA" id="ARBA00022598"/>
    </source>
</evidence>
<dbReference type="FunFam" id="2.40.240.10:FF:000007">
    <property type="entry name" value="Glutamine--tRNA ligase"/>
    <property type="match status" value="1"/>
</dbReference>
<dbReference type="EMBL" id="SDOX01000017">
    <property type="protein sequence ID" value="TFJ84763.1"/>
    <property type="molecule type" value="Genomic_DNA"/>
</dbReference>
<dbReference type="GO" id="GO:0004819">
    <property type="term" value="F:glutamine-tRNA ligase activity"/>
    <property type="evidence" value="ECO:0007669"/>
    <property type="project" value="UniProtKB-EC"/>
</dbReference>
<evidence type="ECO:0000313" key="15">
    <source>
        <dbReference type="Proteomes" id="UP000355283"/>
    </source>
</evidence>
<dbReference type="EC" id="6.1.1.18" evidence="2"/>
<feature type="compositionally biased region" description="Gly residues" evidence="10">
    <location>
        <begin position="1"/>
        <end position="12"/>
    </location>
</feature>
<dbReference type="InterPro" id="IPR011035">
    <property type="entry name" value="Ribosomal_bL25/Gln-tRNA_synth"/>
</dbReference>